<evidence type="ECO:0000256" key="1">
    <source>
        <dbReference type="SAM" id="MobiDB-lite"/>
    </source>
</evidence>
<organism evidence="2 3">
    <name type="scientific">Phycicoccus elongatus Lp2</name>
    <dbReference type="NCBI Taxonomy" id="1193181"/>
    <lineage>
        <taxon>Bacteria</taxon>
        <taxon>Bacillati</taxon>
        <taxon>Actinomycetota</taxon>
        <taxon>Actinomycetes</taxon>
        <taxon>Micrococcales</taxon>
        <taxon>Intrasporangiaceae</taxon>
        <taxon>Phycicoccus</taxon>
    </lineage>
</organism>
<accession>N0E0P8</accession>
<dbReference type="AlphaFoldDB" id="N0E0P8"/>
<sequence>MPPMSAVIVALSSNWQASTPEDTLGDGADTDADAVALGDAEDAFGVGDAASGLPEAEQPASRPSVNPPAITRDTMVFSRLRGIALNSNRG</sequence>
<dbReference type="Proteomes" id="UP000013167">
    <property type="component" value="Unassembled WGS sequence"/>
</dbReference>
<keyword evidence="3" id="KW-1185">Reference proteome</keyword>
<comment type="caution">
    <text evidence="2">The sequence shown here is derived from an EMBL/GenBank/DDBJ whole genome shotgun (WGS) entry which is preliminary data.</text>
</comment>
<proteinExistence type="predicted"/>
<dbReference type="EMBL" id="CAIZ01000128">
    <property type="protein sequence ID" value="CCH70467.1"/>
    <property type="molecule type" value="Genomic_DNA"/>
</dbReference>
<feature type="region of interest" description="Disordered" evidence="1">
    <location>
        <begin position="45"/>
        <end position="69"/>
    </location>
</feature>
<evidence type="ECO:0000313" key="2">
    <source>
        <dbReference type="EMBL" id="CCH70467.1"/>
    </source>
</evidence>
<name>N0E0P8_9MICO</name>
<protein>
    <submittedName>
        <fullName evidence="2">Uncharacterized protein</fullName>
    </submittedName>
</protein>
<evidence type="ECO:0000313" key="3">
    <source>
        <dbReference type="Proteomes" id="UP000013167"/>
    </source>
</evidence>
<gene>
    <name evidence="2" type="ORF">BN10_580032</name>
</gene>
<dbReference type="HOGENOM" id="CLU_2439768_0_0_11"/>
<reference evidence="2 3" key="1">
    <citation type="journal article" date="2013" name="ISME J.">
        <title>A metabolic model for members of the genus Tetrasphaera involved in enhanced biological phosphorus removal.</title>
        <authorList>
            <person name="Kristiansen R."/>
            <person name="Nguyen H.T.T."/>
            <person name="Saunders A.M."/>
            <person name="Nielsen J.L."/>
            <person name="Wimmer R."/>
            <person name="Le V.Q."/>
            <person name="McIlroy S.J."/>
            <person name="Petrovski S."/>
            <person name="Seviour R.J."/>
            <person name="Calteau A."/>
            <person name="Nielsen K.L."/>
            <person name="Nielsen P.H."/>
        </authorList>
    </citation>
    <scope>NUCLEOTIDE SEQUENCE [LARGE SCALE GENOMIC DNA]</scope>
    <source>
        <strain evidence="2 3">Lp2</strain>
    </source>
</reference>